<dbReference type="KEGG" id="cre:CHLRE_03g144244v5"/>
<organism evidence="3 4">
    <name type="scientific">Chlamydomonas reinhardtii</name>
    <name type="common">Chlamydomonas smithii</name>
    <dbReference type="NCBI Taxonomy" id="3055"/>
    <lineage>
        <taxon>Eukaryota</taxon>
        <taxon>Viridiplantae</taxon>
        <taxon>Chlorophyta</taxon>
        <taxon>core chlorophytes</taxon>
        <taxon>Chlorophyceae</taxon>
        <taxon>CS clade</taxon>
        <taxon>Chlamydomonadales</taxon>
        <taxon>Chlamydomonadaceae</taxon>
        <taxon>Chlamydomonas</taxon>
    </lineage>
</organism>
<dbReference type="PaxDb" id="3055-EDP01538"/>
<dbReference type="Gene3D" id="3.40.50.300">
    <property type="entry name" value="P-loop containing nucleotide triphosphate hydrolases"/>
    <property type="match status" value="1"/>
</dbReference>
<dbReference type="CDD" id="cd18809">
    <property type="entry name" value="SF1_C_RecD"/>
    <property type="match status" value="1"/>
</dbReference>
<dbReference type="GeneID" id="5725722"/>
<name>A0A2K3DV39_CHLRE</name>
<reference evidence="3 4" key="1">
    <citation type="journal article" date="2007" name="Science">
        <title>The Chlamydomonas genome reveals the evolution of key animal and plant functions.</title>
        <authorList>
            <person name="Merchant S.S."/>
            <person name="Prochnik S.E."/>
            <person name="Vallon O."/>
            <person name="Harris E.H."/>
            <person name="Karpowicz S.J."/>
            <person name="Witman G.B."/>
            <person name="Terry A."/>
            <person name="Salamov A."/>
            <person name="Fritz-Laylin L.K."/>
            <person name="Marechal-Drouard L."/>
            <person name="Marshall W.F."/>
            <person name="Qu L.H."/>
            <person name="Nelson D.R."/>
            <person name="Sanderfoot A.A."/>
            <person name="Spalding M.H."/>
            <person name="Kapitonov V.V."/>
            <person name="Ren Q."/>
            <person name="Ferris P."/>
            <person name="Lindquist E."/>
            <person name="Shapiro H."/>
            <person name="Lucas S.M."/>
            <person name="Grimwood J."/>
            <person name="Schmutz J."/>
            <person name="Cardol P."/>
            <person name="Cerutti H."/>
            <person name="Chanfreau G."/>
            <person name="Chen C.L."/>
            <person name="Cognat V."/>
            <person name="Croft M.T."/>
            <person name="Dent R."/>
            <person name="Dutcher S."/>
            <person name="Fernandez E."/>
            <person name="Fukuzawa H."/>
            <person name="Gonzalez-Ballester D."/>
            <person name="Gonzalez-Halphen D."/>
            <person name="Hallmann A."/>
            <person name="Hanikenne M."/>
            <person name="Hippler M."/>
            <person name="Inwood W."/>
            <person name="Jabbari K."/>
            <person name="Kalanon M."/>
            <person name="Kuras R."/>
            <person name="Lefebvre P.A."/>
            <person name="Lemaire S.D."/>
            <person name="Lobanov A.V."/>
            <person name="Lohr M."/>
            <person name="Manuell A."/>
            <person name="Meier I."/>
            <person name="Mets L."/>
            <person name="Mittag M."/>
            <person name="Mittelmeier T."/>
            <person name="Moroney J.V."/>
            <person name="Moseley J."/>
            <person name="Napoli C."/>
            <person name="Nedelcu A.M."/>
            <person name="Niyogi K."/>
            <person name="Novoselov S.V."/>
            <person name="Paulsen I.T."/>
            <person name="Pazour G."/>
            <person name="Purton S."/>
            <person name="Ral J.P."/>
            <person name="Riano-Pachon D.M."/>
            <person name="Riekhof W."/>
            <person name="Rymarquis L."/>
            <person name="Schroda M."/>
            <person name="Stern D."/>
            <person name="Umen J."/>
            <person name="Willows R."/>
            <person name="Wilson N."/>
            <person name="Zimmer S.L."/>
            <person name="Allmer J."/>
            <person name="Balk J."/>
            <person name="Bisova K."/>
            <person name="Chen C.J."/>
            <person name="Elias M."/>
            <person name="Gendler K."/>
            <person name="Hauser C."/>
            <person name="Lamb M.R."/>
            <person name="Ledford H."/>
            <person name="Long J.C."/>
            <person name="Minagawa J."/>
            <person name="Page M.D."/>
            <person name="Pan J."/>
            <person name="Pootakham W."/>
            <person name="Roje S."/>
            <person name="Rose A."/>
            <person name="Stahlberg E."/>
            <person name="Terauchi A.M."/>
            <person name="Yang P."/>
            <person name="Ball S."/>
            <person name="Bowler C."/>
            <person name="Dieckmann C.L."/>
            <person name="Gladyshev V.N."/>
            <person name="Green P."/>
            <person name="Jorgensen R."/>
            <person name="Mayfield S."/>
            <person name="Mueller-Roeber B."/>
            <person name="Rajamani S."/>
            <person name="Sayre R.T."/>
            <person name="Brokstein P."/>
            <person name="Dubchak I."/>
            <person name="Goodstein D."/>
            <person name="Hornick L."/>
            <person name="Huang Y.W."/>
            <person name="Jhaveri J."/>
            <person name="Luo Y."/>
            <person name="Martinez D."/>
            <person name="Ngau W.C."/>
            <person name="Otillar B."/>
            <person name="Poliakov A."/>
            <person name="Porter A."/>
            <person name="Szajkowski L."/>
            <person name="Werner G."/>
            <person name="Zhou K."/>
            <person name="Grigoriev I.V."/>
            <person name="Rokhsar D.S."/>
            <person name="Grossman A.R."/>
        </authorList>
    </citation>
    <scope>NUCLEOTIDE SEQUENCE [LARGE SCALE GENOMIC DNA]</scope>
    <source>
        <strain evidence="4">CC-503</strain>
    </source>
</reference>
<sequence>MPHLAKTNCHDLVVRWQAAGQLRLGMASFKRPRAKPSRALAVATPEDLVALVLRCRAECAEPHRAGFLAAIEARTKAALADSTVGTSFVAFTTLTPAAVKAAATAARLQAEVQRLQQLRQENGTPEPAPAQRRGGAGGARGGPDNEHAAGLDGGGGPPVHRRHPDGLWARSWRGRGRRAWDVCRWAIRWNTLRQFLTVYVCCALCGFTAYPTGDEMAKWGMRTPLPGERPPHELYNSLHSGVMAAPDGTWMLCPTCAGKQQQDGRAEHVVFHTPDYARQVVRLEPSLQMLLSLVNVGAGFAANAKGYFTARLQQPHAVGAAMLAWDDSAAERAQLVPDGVREVLGWSLAFNPIYQAYLSVIEQRGQDAPQPFLGPEAVASFAADAIARSPVAYMLPEHNDMCKRVLAAVMPTLPPPLSLRAPPTSYTAGTLQPRAGLLGAAAVGGALAVGGDGLTQPQVIVLPDGSAAASSAAVSGQDLLLTAELAMFPYLFPFGSGAFGGSAMAFSEYLQFRARCFLSVWTLVQPYLLLMFAVRTTTQLYGGHRTKVVLERAIADYRKRHPDASDAKLIKHIIKYSLPSTMPNTPSWHRRNLQDLLALVDRWGLPTHFLTLTADEFSTSRWEEVETLEDMVRKFCSGATWRDAPAENAYLFHRRVQMFMREILRVRRGSKASGKGESGVLGRVQHNVTRYEVQGRQSLHAHILLWVHPDDVDRVSSEIVACVPAKYIGKDGVCDEHNPNCPNSRECWEPPSDDPHALSLFDHVMSKQVHFCTPIKRPGCRKHGTCRYGFPWKPHDSPVPIVDPATRRYVYYRPSWAHRNVSPYHPTVALLWGAHMNLQRITSSDWSFYVLKYAMKTEPCGNLNLNAASRVALGLPEDQPGAAFGATYLVKVISAYLTSTALSPTLAFLGCAQINTVFMSSGVDFVCSAPPTTRTRTVFQGAKLCACPVDVYSLRPTSLAHVTFTSYFRDYRLVPAKAPRGVRAGMPRAAAGLTAVTAAATAAAGGLAAVAAGGLGAAAAIGVATAAGAAGAAVAGAAARAAGVAAATERDGPVLRQAPPGGELVGQTQDRHFNVYKLKEPRIVRFSDYNPASDPEGYFYNLLLQQVPFTKESELISAANGSHTYFEECRLRSLVQNTSDLEVHLQSYANYHLYNAQRRQALLAALLGKYTPSEATDDGDELNPEAATFTVNYGGLRDPPQGAGNPRGGGAAARVDSAALRAALAAEFEDLDAMPYTDAQAATVEAILRHRAGVIVLTGGPGSGKTFTTKKLTRQLRQMGKTVMLTASTGAAAVRLSAFATTNHGAFDLPSGNVAMRSWVLGSSDVHPKAEALRAADVFIIDEFSMMTDAQLTLILTRIFHACHYATLDEMLADKLIILVGDHAQLPPVCNCAARAGHSAAVLRAAAPQAADAGPDHLPLCESCHIASNPFFGLAPKYRLPASVRHAKDPEFAAFLDIIRVRPPTAAELEAVFGRWSPATTLTPASPDPAACSPYYISEDMVALLSDERTTVLCTHVEDAKSYNHAILERLAATGAVGSVEPCPLQHDVPARSVAEAGLENWLRDPSFRTIEQVAVGARVVLVENCDLHKGAANGAAGVVTQLSYETRDDGLRQVSGVKVRLTDSGKSLWVGRRTSEYNWFSGVKYSKHALPLTLGWAITAHRSQGATLTGGTIIHARSVFTPGQLYVMLSRVTERRLLRLVGPLRPDLFTPVRLPNFVQIDALAEKQRALQAAAFAAAATAVLVATATHPPVAPAMEPTALDGLD</sequence>
<protein>
    <recommendedName>
        <fullName evidence="2">AAA+ ATPase domain-containing protein</fullName>
    </recommendedName>
</protein>
<gene>
    <name evidence="3" type="ORF">CHLRE_03g144244v5</name>
</gene>
<dbReference type="SMART" id="SM00382">
    <property type="entry name" value="AAA"/>
    <property type="match status" value="1"/>
</dbReference>
<dbReference type="PANTHER" id="PTHR47642">
    <property type="entry name" value="ATP-DEPENDENT DNA HELICASE"/>
    <property type="match status" value="1"/>
</dbReference>
<dbReference type="Pfam" id="PF14214">
    <property type="entry name" value="Helitron_like_N"/>
    <property type="match status" value="1"/>
</dbReference>
<accession>A0A2K3DV39</accession>
<keyword evidence="4" id="KW-1185">Reference proteome</keyword>
<dbReference type="InterPro" id="IPR027417">
    <property type="entry name" value="P-loop_NTPase"/>
</dbReference>
<dbReference type="InterPro" id="IPR003593">
    <property type="entry name" value="AAA+_ATPase"/>
</dbReference>
<evidence type="ECO:0000313" key="3">
    <source>
        <dbReference type="EMBL" id="PNW84403.1"/>
    </source>
</evidence>
<dbReference type="EMBL" id="CM008964">
    <property type="protein sequence ID" value="PNW84403.1"/>
    <property type="molecule type" value="Genomic_DNA"/>
</dbReference>
<dbReference type="InParanoid" id="A0A2K3DV39"/>
<dbReference type="InterPro" id="IPR025476">
    <property type="entry name" value="Helitron_helicase-like"/>
</dbReference>
<evidence type="ECO:0000259" key="2">
    <source>
        <dbReference type="SMART" id="SM00382"/>
    </source>
</evidence>
<dbReference type="CDD" id="cd17933">
    <property type="entry name" value="DEXSc_RecD-like"/>
    <property type="match status" value="1"/>
</dbReference>
<proteinExistence type="predicted"/>
<evidence type="ECO:0000313" key="4">
    <source>
        <dbReference type="Proteomes" id="UP000006906"/>
    </source>
</evidence>
<dbReference type="ExpressionAtlas" id="A0A2K3DV39">
    <property type="expression patterns" value="baseline"/>
</dbReference>
<dbReference type="PANTHER" id="PTHR47642:SF5">
    <property type="entry name" value="ATP-DEPENDENT DNA HELICASE"/>
    <property type="match status" value="1"/>
</dbReference>
<dbReference type="STRING" id="3055.A0A2K3DV39"/>
<dbReference type="SUPFAM" id="SSF52540">
    <property type="entry name" value="P-loop containing nucleoside triphosphate hydrolases"/>
    <property type="match status" value="2"/>
</dbReference>
<dbReference type="InterPro" id="IPR051055">
    <property type="entry name" value="PIF1_helicase"/>
</dbReference>
<dbReference type="Gramene" id="PNW84403">
    <property type="protein sequence ID" value="PNW84403"/>
    <property type="gene ID" value="CHLRE_03g144244v5"/>
</dbReference>
<dbReference type="Pfam" id="PF13604">
    <property type="entry name" value="AAA_30"/>
    <property type="match status" value="1"/>
</dbReference>
<feature type="region of interest" description="Disordered" evidence="1">
    <location>
        <begin position="120"/>
        <end position="166"/>
    </location>
</feature>
<dbReference type="RefSeq" id="XP_042925501.1">
    <property type="nucleotide sequence ID" value="XM_043060372.1"/>
</dbReference>
<evidence type="ECO:0000256" key="1">
    <source>
        <dbReference type="SAM" id="MobiDB-lite"/>
    </source>
</evidence>
<dbReference type="OrthoDB" id="547730at2759"/>
<feature type="domain" description="AAA+ ATPase" evidence="2">
    <location>
        <begin position="1251"/>
        <end position="1383"/>
    </location>
</feature>
<dbReference type="Proteomes" id="UP000006906">
    <property type="component" value="Chromosome 3"/>
</dbReference>